<protein>
    <recommendedName>
        <fullName evidence="4">DUF3558 domain-containing protein</fullName>
    </recommendedName>
</protein>
<evidence type="ECO:0008006" key="4">
    <source>
        <dbReference type="Google" id="ProtNLM"/>
    </source>
</evidence>
<evidence type="ECO:0000313" key="3">
    <source>
        <dbReference type="Proteomes" id="UP000319769"/>
    </source>
</evidence>
<dbReference type="RefSeq" id="WP_144747232.1">
    <property type="nucleotide sequence ID" value="NZ_VMNW02000014.1"/>
</dbReference>
<organism evidence="2 3">
    <name type="scientific">Amycolatopsis acidicola</name>
    <dbReference type="NCBI Taxonomy" id="2596893"/>
    <lineage>
        <taxon>Bacteria</taxon>
        <taxon>Bacillati</taxon>
        <taxon>Actinomycetota</taxon>
        <taxon>Actinomycetes</taxon>
        <taxon>Pseudonocardiales</taxon>
        <taxon>Pseudonocardiaceae</taxon>
        <taxon>Amycolatopsis</taxon>
    </lineage>
</organism>
<feature type="signal peptide" evidence="1">
    <location>
        <begin position="1"/>
        <end position="22"/>
    </location>
</feature>
<dbReference type="OrthoDB" id="4445816at2"/>
<evidence type="ECO:0000313" key="2">
    <source>
        <dbReference type="EMBL" id="KAA9162093.1"/>
    </source>
</evidence>
<name>A0A5N0V9Z5_9PSEU</name>
<feature type="chain" id="PRO_5038646292" description="DUF3558 domain-containing protein" evidence="1">
    <location>
        <begin position="23"/>
        <end position="321"/>
    </location>
</feature>
<proteinExistence type="predicted"/>
<keyword evidence="3" id="KW-1185">Reference proteome</keyword>
<dbReference type="Proteomes" id="UP000319769">
    <property type="component" value="Unassembled WGS sequence"/>
</dbReference>
<accession>A0A5N0V9Z5</accession>
<gene>
    <name evidence="2" type="ORF">FPZ12_012710</name>
</gene>
<keyword evidence="1" id="KW-0732">Signal</keyword>
<dbReference type="PROSITE" id="PS51257">
    <property type="entry name" value="PROKAR_LIPOPROTEIN"/>
    <property type="match status" value="1"/>
</dbReference>
<dbReference type="AlphaFoldDB" id="A0A5N0V9Z5"/>
<sequence>MARYWVAAVALLLTGCTNVVTGAASVDTADVQRYLDETAPLTSQRAFGDVNSVDYCTLLDLDGIGKSGATGVGKTSPSLSSCEVEAQISGQKVAVGLGFLESGGSDSSRVPDTSKKLDRGLTASKNAYNDYYSCISYLRFTDGVSIEIYVDNLADDPSPGVESAICDTDEAVLDGLVGKIEAKKVGHLTFGANSVGEVDACSLAGDPDVVAQIGAAEKTPKIPTKHRCRWQDHVNRNVLTVLLEIGPRPAGPTEQLGNHTTAVEAGSTTCLATTAIRPYPAGKNGEYELAEVYLIVRNGIADPCGPVRAVANVAFGKLPPG</sequence>
<dbReference type="EMBL" id="VMNW02000014">
    <property type="protein sequence ID" value="KAA9162093.1"/>
    <property type="molecule type" value="Genomic_DNA"/>
</dbReference>
<comment type="caution">
    <text evidence="2">The sequence shown here is derived from an EMBL/GenBank/DDBJ whole genome shotgun (WGS) entry which is preliminary data.</text>
</comment>
<reference evidence="2" key="1">
    <citation type="submission" date="2019-09" db="EMBL/GenBank/DDBJ databases">
        <authorList>
            <person name="Teo W.F.A."/>
            <person name="Duangmal K."/>
        </authorList>
    </citation>
    <scope>NUCLEOTIDE SEQUENCE [LARGE SCALE GENOMIC DNA]</scope>
    <source>
        <strain evidence="2">K81G1</strain>
    </source>
</reference>
<evidence type="ECO:0000256" key="1">
    <source>
        <dbReference type="SAM" id="SignalP"/>
    </source>
</evidence>